<reference evidence="4" key="1">
    <citation type="submission" date="2017-02" db="UniProtKB">
        <authorList>
            <consortium name="WormBaseParasite"/>
        </authorList>
    </citation>
    <scope>IDENTIFICATION</scope>
</reference>
<dbReference type="EMBL" id="UYRS01001897">
    <property type="protein sequence ID" value="VDK25433.1"/>
    <property type="molecule type" value="Genomic_DNA"/>
</dbReference>
<protein>
    <submittedName>
        <fullName evidence="4">Aspartyltransferase</fullName>
    </submittedName>
</protein>
<dbReference type="Proteomes" id="UP000282613">
    <property type="component" value="Unassembled WGS sequence"/>
</dbReference>
<evidence type="ECO:0000256" key="1">
    <source>
        <dbReference type="SAM" id="MobiDB-lite"/>
    </source>
</evidence>
<feature type="region of interest" description="Disordered" evidence="1">
    <location>
        <begin position="1"/>
        <end position="57"/>
    </location>
</feature>
<dbReference type="AlphaFoldDB" id="A0A0R3VYM1"/>
<gene>
    <name evidence="2" type="ORF">TASK_LOCUS2517</name>
</gene>
<organism evidence="4">
    <name type="scientific">Taenia asiatica</name>
    <name type="common">Asian tapeworm</name>
    <dbReference type="NCBI Taxonomy" id="60517"/>
    <lineage>
        <taxon>Eukaryota</taxon>
        <taxon>Metazoa</taxon>
        <taxon>Spiralia</taxon>
        <taxon>Lophotrochozoa</taxon>
        <taxon>Platyhelminthes</taxon>
        <taxon>Cestoda</taxon>
        <taxon>Eucestoda</taxon>
        <taxon>Cyclophyllidea</taxon>
        <taxon>Taeniidae</taxon>
        <taxon>Taenia</taxon>
    </lineage>
</organism>
<dbReference type="WBParaSite" id="TASK_0000251501-mRNA-1">
    <property type="protein sequence ID" value="TASK_0000251501-mRNA-1"/>
    <property type="gene ID" value="TASK_0000251501"/>
</dbReference>
<accession>A0A0R3VYM1</accession>
<reference evidence="2 3" key="2">
    <citation type="submission" date="2018-11" db="EMBL/GenBank/DDBJ databases">
        <authorList>
            <consortium name="Pathogen Informatics"/>
        </authorList>
    </citation>
    <scope>NUCLEOTIDE SEQUENCE [LARGE SCALE GENOMIC DNA]</scope>
</reference>
<proteinExistence type="predicted"/>
<feature type="compositionally biased region" description="Low complexity" evidence="1">
    <location>
        <begin position="39"/>
        <end position="50"/>
    </location>
</feature>
<evidence type="ECO:0000313" key="4">
    <source>
        <dbReference type="WBParaSite" id="TASK_0000251501-mRNA-1"/>
    </source>
</evidence>
<evidence type="ECO:0000313" key="2">
    <source>
        <dbReference type="EMBL" id="VDK25433.1"/>
    </source>
</evidence>
<dbReference type="STRING" id="60517.A0A0R3VYM1"/>
<evidence type="ECO:0000313" key="3">
    <source>
        <dbReference type="Proteomes" id="UP000282613"/>
    </source>
</evidence>
<feature type="compositionally biased region" description="Pro residues" evidence="1">
    <location>
        <begin position="26"/>
        <end position="38"/>
    </location>
</feature>
<name>A0A0R3VYM1_TAEAS</name>
<keyword evidence="3" id="KW-1185">Reference proteome</keyword>
<sequence>PQQQQRQQQQEHQHLRSGGGSGSSTQPPPQPQPQPQPQLPQASASAPAPSRGAISLQETEALSELIRLIVQHRSPQSTSGHHHHLQHIVEALGILVTIPPSFLHRHPDGYSRNECHPQMSEFDNKLAAFLASTLVRAEGRGMLGCQVWMVRRAPLP</sequence>